<name>A0ABY6K9P2_9ARAC</name>
<evidence type="ECO:0000313" key="2">
    <source>
        <dbReference type="Proteomes" id="UP001235939"/>
    </source>
</evidence>
<organism evidence="1 2">
    <name type="scientific">Cordylochernes scorpioides</name>
    <dbReference type="NCBI Taxonomy" id="51811"/>
    <lineage>
        <taxon>Eukaryota</taxon>
        <taxon>Metazoa</taxon>
        <taxon>Ecdysozoa</taxon>
        <taxon>Arthropoda</taxon>
        <taxon>Chelicerata</taxon>
        <taxon>Arachnida</taxon>
        <taxon>Pseudoscorpiones</taxon>
        <taxon>Cheliferoidea</taxon>
        <taxon>Chernetidae</taxon>
        <taxon>Cordylochernes</taxon>
    </lineage>
</organism>
<proteinExistence type="predicted"/>
<keyword evidence="2" id="KW-1185">Reference proteome</keyword>
<accession>A0ABY6K9P2</accession>
<protein>
    <submittedName>
        <fullName evidence="1">Uncharacterized protein</fullName>
    </submittedName>
</protein>
<evidence type="ECO:0000313" key="1">
    <source>
        <dbReference type="EMBL" id="UYV63975.1"/>
    </source>
</evidence>
<dbReference type="EMBL" id="CP092864">
    <property type="protein sequence ID" value="UYV63975.1"/>
    <property type="molecule type" value="Genomic_DNA"/>
</dbReference>
<reference evidence="1 2" key="1">
    <citation type="submission" date="2022-01" db="EMBL/GenBank/DDBJ databases">
        <title>A chromosomal length assembly of Cordylochernes scorpioides.</title>
        <authorList>
            <person name="Zeh D."/>
            <person name="Zeh J."/>
        </authorList>
    </citation>
    <scope>NUCLEOTIDE SEQUENCE [LARGE SCALE GENOMIC DNA]</scope>
    <source>
        <strain evidence="1">IN4F17</strain>
        <tissue evidence="1">Whole Body</tissue>
    </source>
</reference>
<sequence length="153" mass="16416">MFVVNEKSKSSHLPERSWPVCFGMPKGSCSFVTNKKLNHNSWHLGVSCSFACSLPGWPCPTITTGTTTRREETTTTPRTKATTTTAATNTATNPVDTLTTRTTLTPKAIPLTGTPTAPMARARNMAQMATLRITLLAVTVASRKAEKNSASTT</sequence>
<gene>
    <name evidence="1" type="ORF">LAZ67_2006230</name>
</gene>
<dbReference type="Proteomes" id="UP001235939">
    <property type="component" value="Chromosome 02"/>
</dbReference>